<gene>
    <name evidence="8" type="ORF">HP555_00400</name>
</gene>
<keyword evidence="5" id="KW-0819">tRNA processing</keyword>
<evidence type="ECO:0000313" key="9">
    <source>
        <dbReference type="Proteomes" id="UP000596092"/>
    </source>
</evidence>
<dbReference type="Gene3D" id="3.30.300.110">
    <property type="entry name" value="Met-10+ protein-like domains"/>
    <property type="match status" value="1"/>
</dbReference>
<dbReference type="FunFam" id="3.30.300.110:FF:000001">
    <property type="entry name" value="tRNA (guanine(37)-N1)-methyltransferase"/>
    <property type="match status" value="1"/>
</dbReference>
<dbReference type="InterPro" id="IPR056744">
    <property type="entry name" value="TRM5/TYW2-like_N"/>
</dbReference>
<keyword evidence="1" id="KW-0963">Cytoplasm</keyword>
<dbReference type="EMBL" id="CP054140">
    <property type="protein sequence ID" value="QQG64424.1"/>
    <property type="molecule type" value="Genomic_DNA"/>
</dbReference>
<dbReference type="CDD" id="cd02440">
    <property type="entry name" value="AdoMet_MTases"/>
    <property type="match status" value="1"/>
</dbReference>
<comment type="catalytic activity">
    <reaction evidence="6">
        <text>guanosine(37) in tRNA + S-adenosyl-L-methionine = N(1)-methylguanosine(37) in tRNA + S-adenosyl-L-homocysteine + H(+)</text>
        <dbReference type="Rhea" id="RHEA:36899"/>
        <dbReference type="Rhea" id="RHEA-COMP:10145"/>
        <dbReference type="Rhea" id="RHEA-COMP:10147"/>
        <dbReference type="ChEBI" id="CHEBI:15378"/>
        <dbReference type="ChEBI" id="CHEBI:57856"/>
        <dbReference type="ChEBI" id="CHEBI:59789"/>
        <dbReference type="ChEBI" id="CHEBI:73542"/>
        <dbReference type="ChEBI" id="CHEBI:74269"/>
        <dbReference type="EC" id="2.1.1.228"/>
    </reaction>
</comment>
<keyword evidence="4" id="KW-0949">S-adenosyl-L-methionine</keyword>
<dbReference type="Gene3D" id="3.40.50.150">
    <property type="entry name" value="Vaccinia Virus protein VP39"/>
    <property type="match status" value="1"/>
</dbReference>
<keyword evidence="3" id="KW-0808">Transferase</keyword>
<evidence type="ECO:0000256" key="3">
    <source>
        <dbReference type="ARBA" id="ARBA00022679"/>
    </source>
</evidence>
<organism evidence="8 9">
    <name type="scientific">Desulfobulbus oligotrophicus</name>
    <dbReference type="NCBI Taxonomy" id="1909699"/>
    <lineage>
        <taxon>Bacteria</taxon>
        <taxon>Pseudomonadati</taxon>
        <taxon>Thermodesulfobacteriota</taxon>
        <taxon>Desulfobulbia</taxon>
        <taxon>Desulfobulbales</taxon>
        <taxon>Desulfobulbaceae</taxon>
        <taxon>Desulfobulbus</taxon>
    </lineage>
</organism>
<name>A0A7T5VAQ4_9BACT</name>
<protein>
    <recommendedName>
        <fullName evidence="7">SAM-dependent methyltransferase TRM5/TYW2-type domain-containing protein</fullName>
    </recommendedName>
</protein>
<sequence>MKGLPFRSILKRHLVDIDPTLLPTGFDRTGDIVVVVIRPELFPYEHAIGVVLLDLHPSIRVVAKRSGRYRGEYRLSPFQVIAGENRLTTVHRENGILMHLDLAQVYFSTRLAHERARIAALACCGERIAVLGSGAGPFTLIIGCHSRAAEVIGIEKNPIAHNYAVWNQQSNRCASRVRFLEGDAAAVLPALPPGFDRILIALPQGGEALLAAAAYALRPGGTLHFYTMQPKDGLDAVRANIATVFHNQGRSPRFMNTAICGHCSPTIYRFCLDVLMDQAV</sequence>
<dbReference type="SUPFAM" id="SSF53335">
    <property type="entry name" value="S-adenosyl-L-methionine-dependent methyltransferases"/>
    <property type="match status" value="1"/>
</dbReference>
<evidence type="ECO:0000256" key="2">
    <source>
        <dbReference type="ARBA" id="ARBA00022603"/>
    </source>
</evidence>
<evidence type="ECO:0000256" key="4">
    <source>
        <dbReference type="ARBA" id="ARBA00022691"/>
    </source>
</evidence>
<evidence type="ECO:0000259" key="7">
    <source>
        <dbReference type="PROSITE" id="PS51684"/>
    </source>
</evidence>
<dbReference type="PROSITE" id="PS51684">
    <property type="entry name" value="SAM_MT_TRM5_TYW2"/>
    <property type="match status" value="1"/>
</dbReference>
<evidence type="ECO:0000313" key="8">
    <source>
        <dbReference type="EMBL" id="QQG64424.1"/>
    </source>
</evidence>
<evidence type="ECO:0000256" key="6">
    <source>
        <dbReference type="ARBA" id="ARBA00047783"/>
    </source>
</evidence>
<keyword evidence="2" id="KW-0489">Methyltransferase</keyword>
<dbReference type="AlphaFoldDB" id="A0A7T5VAQ4"/>
<dbReference type="GO" id="GO:0052906">
    <property type="term" value="F:tRNA (guanine(37)-N1)-methyltransferase activity"/>
    <property type="evidence" value="ECO:0007669"/>
    <property type="project" value="UniProtKB-EC"/>
</dbReference>
<reference evidence="8 9" key="1">
    <citation type="submission" date="2020-05" db="EMBL/GenBank/DDBJ databases">
        <title>Complete genome of Desulfobulbus oligotrophicus.</title>
        <authorList>
            <person name="Podar M."/>
        </authorList>
    </citation>
    <scope>NUCLEOTIDE SEQUENCE [LARGE SCALE GENOMIC DNA]</scope>
    <source>
        <strain evidence="8 9">Prop6</strain>
    </source>
</reference>
<dbReference type="PANTHER" id="PTHR23245:SF36">
    <property type="entry name" value="TRNA (GUANINE(37)-N1)-METHYLTRANSFERASE"/>
    <property type="match status" value="1"/>
</dbReference>
<proteinExistence type="predicted"/>
<dbReference type="PANTHER" id="PTHR23245">
    <property type="entry name" value="TRNA METHYLTRANSFERASE"/>
    <property type="match status" value="1"/>
</dbReference>
<dbReference type="Pfam" id="PF02475">
    <property type="entry name" value="TRM5-TYW2_MTfase"/>
    <property type="match status" value="1"/>
</dbReference>
<accession>A0A7T5VAQ4</accession>
<dbReference type="InterPro" id="IPR030382">
    <property type="entry name" value="MeTrfase_TRM5/TYW2"/>
</dbReference>
<dbReference type="GO" id="GO:0002939">
    <property type="term" value="P:tRNA N1-guanine methylation"/>
    <property type="evidence" value="ECO:0007669"/>
    <property type="project" value="TreeGrafter"/>
</dbReference>
<dbReference type="InterPro" id="IPR056743">
    <property type="entry name" value="TRM5-TYW2-like_MTfase"/>
</dbReference>
<dbReference type="KEGG" id="dog:HP555_00400"/>
<evidence type="ECO:0000256" key="1">
    <source>
        <dbReference type="ARBA" id="ARBA00022490"/>
    </source>
</evidence>
<dbReference type="Proteomes" id="UP000596092">
    <property type="component" value="Chromosome"/>
</dbReference>
<dbReference type="RefSeq" id="WP_199263259.1">
    <property type="nucleotide sequence ID" value="NZ_CP054140.1"/>
</dbReference>
<dbReference type="InterPro" id="IPR029063">
    <property type="entry name" value="SAM-dependent_MTases_sf"/>
</dbReference>
<dbReference type="GO" id="GO:0005737">
    <property type="term" value="C:cytoplasm"/>
    <property type="evidence" value="ECO:0007669"/>
    <property type="project" value="TreeGrafter"/>
</dbReference>
<keyword evidence="9" id="KW-1185">Reference proteome</keyword>
<dbReference type="Pfam" id="PF25133">
    <property type="entry name" value="TYW2_N_2"/>
    <property type="match status" value="1"/>
</dbReference>
<feature type="domain" description="SAM-dependent methyltransferase TRM5/TYW2-type" evidence="7">
    <location>
        <begin position="26"/>
        <end position="278"/>
    </location>
</feature>
<evidence type="ECO:0000256" key="5">
    <source>
        <dbReference type="ARBA" id="ARBA00022694"/>
    </source>
</evidence>